<reference evidence="2" key="1">
    <citation type="submission" date="2022-01" db="EMBL/GenBank/DDBJ databases">
        <title>Microbacterium eymi and Microbacterium rhizovicinus sp. nov., isolated from the rhizospheric soil of Elymus tsukushiensis, a plant native to the Dokdo Islands, Republic of Korea.</title>
        <authorList>
            <person name="Hwang Y.J."/>
        </authorList>
    </citation>
    <scope>NUCLEOTIDE SEQUENCE</scope>
    <source>
        <strain evidence="2">KUDC0405</strain>
    </source>
</reference>
<keyword evidence="3" id="KW-1185">Reference proteome</keyword>
<evidence type="ECO:0000313" key="3">
    <source>
        <dbReference type="Proteomes" id="UP001054811"/>
    </source>
</evidence>
<feature type="region of interest" description="Disordered" evidence="1">
    <location>
        <begin position="134"/>
        <end position="185"/>
    </location>
</feature>
<dbReference type="Proteomes" id="UP001054811">
    <property type="component" value="Chromosome"/>
</dbReference>
<organism evidence="2 3">
    <name type="scientific">Microbacterium elymi</name>
    <dbReference type="NCBI Taxonomy" id="2909587"/>
    <lineage>
        <taxon>Bacteria</taxon>
        <taxon>Bacillati</taxon>
        <taxon>Actinomycetota</taxon>
        <taxon>Actinomycetes</taxon>
        <taxon>Micrococcales</taxon>
        <taxon>Microbacteriaceae</taxon>
        <taxon>Microbacterium</taxon>
    </lineage>
</organism>
<protein>
    <submittedName>
        <fullName evidence="2">Uncharacterized protein</fullName>
    </submittedName>
</protein>
<dbReference type="EMBL" id="CP091139">
    <property type="protein sequence ID" value="UUT35754.1"/>
    <property type="molecule type" value="Genomic_DNA"/>
</dbReference>
<feature type="compositionally biased region" description="Basic residues" evidence="1">
    <location>
        <begin position="151"/>
        <end position="185"/>
    </location>
</feature>
<gene>
    <name evidence="2" type="ORF">L2X98_21275</name>
</gene>
<proteinExistence type="predicted"/>
<dbReference type="RefSeq" id="WP_259612373.1">
    <property type="nucleotide sequence ID" value="NZ_CP091139.2"/>
</dbReference>
<sequence length="185" mass="20919">MIYRASIACHINPKVIIVMLQKEQGLVTSTKPSAWNFEHAMGQNCPDTPAGCSAATAGFWKQVYLGARQMQIYTKYPTSFTYRAGQYNTVKWAPSSSCGTSKVLIKNQATANLYNYTPYRPNIELWPLGGAPVTPVRPTATATSTTTTSRGSHRRHRRHPARRRRSARARIQLRRMSRPAPRRRR</sequence>
<evidence type="ECO:0000256" key="1">
    <source>
        <dbReference type="SAM" id="MobiDB-lite"/>
    </source>
</evidence>
<accession>A0ABY5NKU6</accession>
<evidence type="ECO:0000313" key="2">
    <source>
        <dbReference type="EMBL" id="UUT35754.1"/>
    </source>
</evidence>
<feature type="compositionally biased region" description="Low complexity" evidence="1">
    <location>
        <begin position="134"/>
        <end position="150"/>
    </location>
</feature>
<name>A0ABY5NKU6_9MICO</name>